<feature type="transmembrane region" description="Helical" evidence="1">
    <location>
        <begin position="193"/>
        <end position="213"/>
    </location>
</feature>
<keyword evidence="1" id="KW-0472">Membrane</keyword>
<organism evidence="2 3">
    <name type="scientific">Nannocystis punicea</name>
    <dbReference type="NCBI Taxonomy" id="2995304"/>
    <lineage>
        <taxon>Bacteria</taxon>
        <taxon>Pseudomonadati</taxon>
        <taxon>Myxococcota</taxon>
        <taxon>Polyangia</taxon>
        <taxon>Nannocystales</taxon>
        <taxon>Nannocystaceae</taxon>
        <taxon>Nannocystis</taxon>
    </lineage>
</organism>
<gene>
    <name evidence="2" type="ORF">O0S08_34765</name>
</gene>
<dbReference type="RefSeq" id="WP_269033743.1">
    <property type="nucleotide sequence ID" value="NZ_CP114040.1"/>
</dbReference>
<proteinExistence type="predicted"/>
<accession>A0ABY7GWM1</accession>
<feature type="transmembrane region" description="Helical" evidence="1">
    <location>
        <begin position="54"/>
        <end position="74"/>
    </location>
</feature>
<feature type="transmembrane region" description="Helical" evidence="1">
    <location>
        <begin position="31"/>
        <end position="47"/>
    </location>
</feature>
<feature type="transmembrane region" description="Helical" evidence="1">
    <location>
        <begin position="118"/>
        <end position="142"/>
    </location>
</feature>
<evidence type="ECO:0000256" key="1">
    <source>
        <dbReference type="SAM" id="Phobius"/>
    </source>
</evidence>
<keyword evidence="3" id="KW-1185">Reference proteome</keyword>
<keyword evidence="1" id="KW-0812">Transmembrane</keyword>
<protein>
    <submittedName>
        <fullName evidence="2">Uncharacterized protein</fullName>
    </submittedName>
</protein>
<sequence length="268" mass="28783">MKPPRVIEAVLLLAMLTAVRAYAGHLRVLFDLLGGMAGAWAALQFAADDRPRRGWWLVAWTHWFLGLAQLWVALAPEGWRVAGGRALIVAANLCWPAALLVFARALDAGLAGLETCRGRALTWILGLPALALAAWVGWLGIHEKLIATVPSVDLAWMAMSDAFIMLADAVVFTATVRLLTIAAPVLDGAIVRTYLLLCLSAALSLGAEVLTVLQSHLELAALGQITRWLGAAAWATLCGAALVQAWILCALRSSAPRRRASRTRSRRS</sequence>
<dbReference type="EMBL" id="CP114040">
    <property type="protein sequence ID" value="WAS91379.1"/>
    <property type="molecule type" value="Genomic_DNA"/>
</dbReference>
<keyword evidence="1" id="KW-1133">Transmembrane helix</keyword>
<feature type="transmembrane region" description="Helical" evidence="1">
    <location>
        <begin position="162"/>
        <end position="186"/>
    </location>
</feature>
<name>A0ABY7GWM1_9BACT</name>
<reference evidence="2" key="1">
    <citation type="submission" date="2022-11" db="EMBL/GenBank/DDBJ databases">
        <title>Minimal conservation of predation-associated metabolite biosynthetic gene clusters underscores biosynthetic potential of Myxococcota including descriptions for ten novel species: Archangium lansinium sp. nov., Myxococcus landrumus sp. nov., Nannocystis bai.</title>
        <authorList>
            <person name="Ahearne A."/>
            <person name="Stevens C."/>
            <person name="Dowd S."/>
        </authorList>
    </citation>
    <scope>NUCLEOTIDE SEQUENCE</scope>
    <source>
        <strain evidence="2">Fl3</strain>
    </source>
</reference>
<evidence type="ECO:0000313" key="2">
    <source>
        <dbReference type="EMBL" id="WAS91379.1"/>
    </source>
</evidence>
<dbReference type="Proteomes" id="UP001164459">
    <property type="component" value="Chromosome"/>
</dbReference>
<feature type="transmembrane region" description="Helical" evidence="1">
    <location>
        <begin position="86"/>
        <end position="106"/>
    </location>
</feature>
<feature type="transmembrane region" description="Helical" evidence="1">
    <location>
        <begin position="225"/>
        <end position="251"/>
    </location>
</feature>
<evidence type="ECO:0000313" key="3">
    <source>
        <dbReference type="Proteomes" id="UP001164459"/>
    </source>
</evidence>